<reference evidence="2" key="1">
    <citation type="journal article" date="2014" name="Front. Microbiol.">
        <title>High frequency of phylogenetically diverse reductive dehalogenase-homologous genes in deep subseafloor sedimentary metagenomes.</title>
        <authorList>
            <person name="Kawai M."/>
            <person name="Futagami T."/>
            <person name="Toyoda A."/>
            <person name="Takaki Y."/>
            <person name="Nishi S."/>
            <person name="Hori S."/>
            <person name="Arai W."/>
            <person name="Tsubouchi T."/>
            <person name="Morono Y."/>
            <person name="Uchiyama I."/>
            <person name="Ito T."/>
            <person name="Fujiyama A."/>
            <person name="Inagaki F."/>
            <person name="Takami H."/>
        </authorList>
    </citation>
    <scope>NUCLEOTIDE SEQUENCE</scope>
    <source>
        <strain evidence="2">Expedition CK06-06</strain>
    </source>
</reference>
<dbReference type="InterPro" id="IPR039569">
    <property type="entry name" value="FAS1-like_DH_region"/>
</dbReference>
<dbReference type="SUPFAM" id="SSF54637">
    <property type="entry name" value="Thioesterase/thiol ester dehydrase-isomerase"/>
    <property type="match status" value="1"/>
</dbReference>
<feature type="domain" description="FAS1-like dehydratase" evidence="1">
    <location>
        <begin position="7"/>
        <end position="147"/>
    </location>
</feature>
<feature type="non-terminal residue" evidence="2">
    <location>
        <position position="1"/>
    </location>
</feature>
<dbReference type="CDD" id="cd03441">
    <property type="entry name" value="R_hydratase_like"/>
    <property type="match status" value="1"/>
</dbReference>
<sequence length="155" mass="17492">EEVTKLIGRVGDIRIMEVEKGAIRRYADAVDDRNPVYWDEEYARNSRYGSIVAPSGFFGWPTTWTGGMPLRSRLADEVSTALAQAGYRRGLDGGIEYEFFCPVRAGDVLTALPRVTDIYEREGRTGKAVFFVIETTYTNQSGDLVAKERQTLIRR</sequence>
<evidence type="ECO:0000259" key="1">
    <source>
        <dbReference type="Pfam" id="PF13452"/>
    </source>
</evidence>
<dbReference type="EMBL" id="BARV01037437">
    <property type="protein sequence ID" value="GAI50812.1"/>
    <property type="molecule type" value="Genomic_DNA"/>
</dbReference>
<dbReference type="AlphaFoldDB" id="X1P3B6"/>
<dbReference type="InterPro" id="IPR029069">
    <property type="entry name" value="HotDog_dom_sf"/>
</dbReference>
<protein>
    <recommendedName>
        <fullName evidence="1">FAS1-like dehydratase domain-containing protein</fullName>
    </recommendedName>
</protein>
<organism evidence="2">
    <name type="scientific">marine sediment metagenome</name>
    <dbReference type="NCBI Taxonomy" id="412755"/>
    <lineage>
        <taxon>unclassified sequences</taxon>
        <taxon>metagenomes</taxon>
        <taxon>ecological metagenomes</taxon>
    </lineage>
</organism>
<dbReference type="Pfam" id="PF13452">
    <property type="entry name" value="FAS1_DH_region"/>
    <property type="match status" value="1"/>
</dbReference>
<name>X1P3B6_9ZZZZ</name>
<evidence type="ECO:0000313" key="2">
    <source>
        <dbReference type="EMBL" id="GAI50812.1"/>
    </source>
</evidence>
<gene>
    <name evidence="2" type="ORF">S06H3_57918</name>
</gene>
<proteinExistence type="predicted"/>
<accession>X1P3B6</accession>
<comment type="caution">
    <text evidence="2">The sequence shown here is derived from an EMBL/GenBank/DDBJ whole genome shotgun (WGS) entry which is preliminary data.</text>
</comment>
<dbReference type="Gene3D" id="3.10.129.10">
    <property type="entry name" value="Hotdog Thioesterase"/>
    <property type="match status" value="1"/>
</dbReference>